<comment type="similarity">
    <text evidence="1">Belongs to the peptidase S33 family. ABHD4/ABHD5 subfamily.</text>
</comment>
<reference evidence="3" key="2">
    <citation type="submission" date="2023-01" db="EMBL/GenBank/DDBJ databases">
        <authorList>
            <person name="Petersen C."/>
        </authorList>
    </citation>
    <scope>NUCLEOTIDE SEQUENCE</scope>
    <source>
        <strain evidence="3">IBT 17514</strain>
    </source>
</reference>
<dbReference type="AlphaFoldDB" id="A0AAD6HBG2"/>
<feature type="domain" description="AB hydrolase-1" evidence="2">
    <location>
        <begin position="21"/>
        <end position="271"/>
    </location>
</feature>
<protein>
    <recommendedName>
        <fullName evidence="2">AB hydrolase-1 domain-containing protein</fullName>
    </recommendedName>
</protein>
<dbReference type="PANTHER" id="PTHR42886">
    <property type="entry name" value="RE40534P-RELATED"/>
    <property type="match status" value="1"/>
</dbReference>
<reference evidence="3" key="1">
    <citation type="journal article" date="2023" name="IMA Fungus">
        <title>Comparative genomic study of the Penicillium genus elucidates a diverse pangenome and 15 lateral gene transfer events.</title>
        <authorList>
            <person name="Petersen C."/>
            <person name="Sorensen T."/>
            <person name="Nielsen M.R."/>
            <person name="Sondergaard T.E."/>
            <person name="Sorensen J.L."/>
            <person name="Fitzpatrick D.A."/>
            <person name="Frisvad J.C."/>
            <person name="Nielsen K.L."/>
        </authorList>
    </citation>
    <scope>NUCLEOTIDE SEQUENCE</scope>
    <source>
        <strain evidence="3">IBT 17514</strain>
    </source>
</reference>
<evidence type="ECO:0000256" key="1">
    <source>
        <dbReference type="ARBA" id="ARBA00038097"/>
    </source>
</evidence>
<dbReference type="PRINTS" id="PR00111">
    <property type="entry name" value="ABHYDROLASE"/>
</dbReference>
<dbReference type="Pfam" id="PF12697">
    <property type="entry name" value="Abhydrolase_6"/>
    <property type="match status" value="1"/>
</dbReference>
<dbReference type="SUPFAM" id="SSF53474">
    <property type="entry name" value="alpha/beta-Hydrolases"/>
    <property type="match status" value="1"/>
</dbReference>
<sequence>MADQQQTESGDQASSISKPPILLIHGLWMTPLCWEDWIAYFETKGYEVLAPGWPGIDERTPEEIRVDSKPIADQSIQSIVDHYASIISTLKTPPIIMGHSFGGLFTQILLSRGYGCAGIGISPAQPAGIFDLSINVLKATAPVLSNPLHAHSAVPFTAEQFHFCFGNHLTRNQSDVLYNRYAIPSVAHVLWQGVTGMLKKSGPGHVDFDKTDRAPLLLIAGTNDHVVPLHTVQKEFDAYIAAKTTATVELKIFEGRTHGIVNQDGWKEIADFAIDFADGHAKY</sequence>
<dbReference type="Gene3D" id="3.40.50.1820">
    <property type="entry name" value="alpha/beta hydrolase"/>
    <property type="match status" value="1"/>
</dbReference>
<dbReference type="InterPro" id="IPR000073">
    <property type="entry name" value="AB_hydrolase_1"/>
</dbReference>
<dbReference type="GO" id="GO:0017000">
    <property type="term" value="P:antibiotic biosynthetic process"/>
    <property type="evidence" value="ECO:0007669"/>
    <property type="project" value="UniProtKB-ARBA"/>
</dbReference>
<proteinExistence type="inferred from homology"/>
<evidence type="ECO:0000313" key="3">
    <source>
        <dbReference type="EMBL" id="KAJ5703931.1"/>
    </source>
</evidence>
<dbReference type="Proteomes" id="UP001215712">
    <property type="component" value="Unassembled WGS sequence"/>
</dbReference>
<evidence type="ECO:0000259" key="2">
    <source>
        <dbReference type="Pfam" id="PF12697"/>
    </source>
</evidence>
<dbReference type="PANTHER" id="PTHR42886:SF29">
    <property type="entry name" value="PUMMELIG, ISOFORM A"/>
    <property type="match status" value="1"/>
</dbReference>
<organism evidence="3 4">
    <name type="scientific">Penicillium malachiteum</name>
    <dbReference type="NCBI Taxonomy" id="1324776"/>
    <lineage>
        <taxon>Eukaryota</taxon>
        <taxon>Fungi</taxon>
        <taxon>Dikarya</taxon>
        <taxon>Ascomycota</taxon>
        <taxon>Pezizomycotina</taxon>
        <taxon>Eurotiomycetes</taxon>
        <taxon>Eurotiomycetidae</taxon>
        <taxon>Eurotiales</taxon>
        <taxon>Aspergillaceae</taxon>
        <taxon>Penicillium</taxon>
    </lineage>
</organism>
<evidence type="ECO:0000313" key="4">
    <source>
        <dbReference type="Proteomes" id="UP001215712"/>
    </source>
</evidence>
<accession>A0AAD6HBG2</accession>
<comment type="caution">
    <text evidence="3">The sequence shown here is derived from an EMBL/GenBank/DDBJ whole genome shotgun (WGS) entry which is preliminary data.</text>
</comment>
<dbReference type="InterPro" id="IPR029058">
    <property type="entry name" value="AB_hydrolase_fold"/>
</dbReference>
<keyword evidence="4" id="KW-1185">Reference proteome</keyword>
<name>A0AAD6HBG2_9EURO</name>
<gene>
    <name evidence="3" type="ORF">N7493_011069</name>
</gene>
<dbReference type="GO" id="GO:0072330">
    <property type="term" value="P:monocarboxylic acid biosynthetic process"/>
    <property type="evidence" value="ECO:0007669"/>
    <property type="project" value="UniProtKB-ARBA"/>
</dbReference>
<dbReference type="EMBL" id="JAQJAN010000020">
    <property type="protein sequence ID" value="KAJ5703931.1"/>
    <property type="molecule type" value="Genomic_DNA"/>
</dbReference>